<dbReference type="Gene3D" id="3.40.30.10">
    <property type="entry name" value="Glutaredoxin"/>
    <property type="match status" value="1"/>
</dbReference>
<dbReference type="PANTHER" id="PTHR23322:SF1">
    <property type="entry name" value="FAS-ASSOCIATED FACTOR 2"/>
    <property type="match status" value="1"/>
</dbReference>
<dbReference type="Pfam" id="PF14555">
    <property type="entry name" value="UBA_4"/>
    <property type="match status" value="1"/>
</dbReference>
<keyword evidence="7" id="KW-1185">Reference proteome</keyword>
<organism evidence="6 7">
    <name type="scientific">Auricularia subglabra (strain TFB-10046 / SS5)</name>
    <name type="common">White-rot fungus</name>
    <name type="synonym">Auricularia delicata (strain TFB10046)</name>
    <dbReference type="NCBI Taxonomy" id="717982"/>
    <lineage>
        <taxon>Eukaryota</taxon>
        <taxon>Fungi</taxon>
        <taxon>Dikarya</taxon>
        <taxon>Basidiomycota</taxon>
        <taxon>Agaricomycotina</taxon>
        <taxon>Agaricomycetes</taxon>
        <taxon>Auriculariales</taxon>
        <taxon>Auriculariaceae</taxon>
        <taxon>Auricularia</taxon>
    </lineage>
</organism>
<dbReference type="FunCoup" id="J0LEV8">
    <property type="interactions" value="106"/>
</dbReference>
<dbReference type="PANTHER" id="PTHR23322">
    <property type="entry name" value="FAS-ASSOCIATED PROTEIN"/>
    <property type="match status" value="1"/>
</dbReference>
<dbReference type="OMA" id="VYAFVEC"/>
<evidence type="ECO:0000313" key="6">
    <source>
        <dbReference type="EMBL" id="EJD35454.1"/>
    </source>
</evidence>
<evidence type="ECO:0000256" key="1">
    <source>
        <dbReference type="ARBA" id="ARBA00023054"/>
    </source>
</evidence>
<protein>
    <recommendedName>
        <fullName evidence="5">UBX domain-containing protein</fullName>
    </recommendedName>
</protein>
<dbReference type="Pfam" id="PF00789">
    <property type="entry name" value="UBX"/>
    <property type="match status" value="1"/>
</dbReference>
<dbReference type="Gene3D" id="3.10.20.90">
    <property type="entry name" value="Phosphatidylinositol 3-kinase Catalytic Subunit, Chain A, domain 1"/>
    <property type="match status" value="1"/>
</dbReference>
<dbReference type="InterPro" id="IPR036249">
    <property type="entry name" value="Thioredoxin-like_sf"/>
</dbReference>
<feature type="coiled-coil region" evidence="2">
    <location>
        <begin position="334"/>
        <end position="395"/>
    </location>
</feature>
<dbReference type="InterPro" id="IPR006577">
    <property type="entry name" value="UAS"/>
</dbReference>
<proteinExistence type="predicted"/>
<dbReference type="GO" id="GO:0043130">
    <property type="term" value="F:ubiquitin binding"/>
    <property type="evidence" value="ECO:0007669"/>
    <property type="project" value="TreeGrafter"/>
</dbReference>
<name>J0LEV8_AURST</name>
<dbReference type="eggNOG" id="KOG1363">
    <property type="taxonomic scope" value="Eukaryota"/>
</dbReference>
<feature type="transmembrane region" description="Helical" evidence="4">
    <location>
        <begin position="92"/>
        <end position="112"/>
    </location>
</feature>
<dbReference type="SUPFAM" id="SSF52833">
    <property type="entry name" value="Thioredoxin-like"/>
    <property type="match status" value="1"/>
</dbReference>
<dbReference type="InterPro" id="IPR050730">
    <property type="entry name" value="UBX_domain-protein"/>
</dbReference>
<feature type="domain" description="UBX" evidence="5">
    <location>
        <begin position="413"/>
        <end position="480"/>
    </location>
</feature>
<accession>J0LEV8</accession>
<gene>
    <name evidence="6" type="ORF">AURDEDRAFT_108989</name>
</gene>
<evidence type="ECO:0000256" key="2">
    <source>
        <dbReference type="SAM" id="Coils"/>
    </source>
</evidence>
<dbReference type="Gene3D" id="1.10.8.10">
    <property type="entry name" value="DNA helicase RuvA subunit, C-terminal domain"/>
    <property type="match status" value="1"/>
</dbReference>
<dbReference type="GO" id="GO:0005783">
    <property type="term" value="C:endoplasmic reticulum"/>
    <property type="evidence" value="ECO:0007669"/>
    <property type="project" value="TreeGrafter"/>
</dbReference>
<keyword evidence="4" id="KW-0472">Membrane</keyword>
<keyword evidence="1 2" id="KW-0175">Coiled coil</keyword>
<dbReference type="SUPFAM" id="SSF54236">
    <property type="entry name" value="Ubiquitin-like"/>
    <property type="match status" value="1"/>
</dbReference>
<dbReference type="InterPro" id="IPR001012">
    <property type="entry name" value="UBX_dom"/>
</dbReference>
<dbReference type="EMBL" id="JH687890">
    <property type="protein sequence ID" value="EJD35454.1"/>
    <property type="molecule type" value="Genomic_DNA"/>
</dbReference>
<dbReference type="OrthoDB" id="1026733at2759"/>
<keyword evidence="4" id="KW-0812">Transmembrane</keyword>
<dbReference type="GO" id="GO:0036503">
    <property type="term" value="P:ERAD pathway"/>
    <property type="evidence" value="ECO:0007669"/>
    <property type="project" value="TreeGrafter"/>
</dbReference>
<evidence type="ECO:0000313" key="7">
    <source>
        <dbReference type="Proteomes" id="UP000006514"/>
    </source>
</evidence>
<dbReference type="CDD" id="cd01767">
    <property type="entry name" value="UBX"/>
    <property type="match status" value="1"/>
</dbReference>
<evidence type="ECO:0000256" key="4">
    <source>
        <dbReference type="SAM" id="Phobius"/>
    </source>
</evidence>
<dbReference type="AlphaFoldDB" id="J0LEV8"/>
<dbReference type="InParanoid" id="J0LEV8"/>
<dbReference type="SMART" id="SM00594">
    <property type="entry name" value="UAS"/>
    <property type="match status" value="1"/>
</dbReference>
<dbReference type="KEGG" id="adl:AURDEDRAFT_108989"/>
<evidence type="ECO:0000259" key="5">
    <source>
        <dbReference type="PROSITE" id="PS50033"/>
    </source>
</evidence>
<dbReference type="PROSITE" id="PS50033">
    <property type="entry name" value="UBX"/>
    <property type="match status" value="1"/>
</dbReference>
<keyword evidence="4" id="KW-1133">Transmembrane helix</keyword>
<reference evidence="7" key="1">
    <citation type="journal article" date="2012" name="Science">
        <title>The Paleozoic origin of enzymatic lignin decomposition reconstructed from 31 fungal genomes.</title>
        <authorList>
            <person name="Floudas D."/>
            <person name="Binder M."/>
            <person name="Riley R."/>
            <person name="Barry K."/>
            <person name="Blanchette R.A."/>
            <person name="Henrissat B."/>
            <person name="Martinez A.T."/>
            <person name="Otillar R."/>
            <person name="Spatafora J.W."/>
            <person name="Yadav J.S."/>
            <person name="Aerts A."/>
            <person name="Benoit I."/>
            <person name="Boyd A."/>
            <person name="Carlson A."/>
            <person name="Copeland A."/>
            <person name="Coutinho P.M."/>
            <person name="de Vries R.P."/>
            <person name="Ferreira P."/>
            <person name="Findley K."/>
            <person name="Foster B."/>
            <person name="Gaskell J."/>
            <person name="Glotzer D."/>
            <person name="Gorecki P."/>
            <person name="Heitman J."/>
            <person name="Hesse C."/>
            <person name="Hori C."/>
            <person name="Igarashi K."/>
            <person name="Jurgens J.A."/>
            <person name="Kallen N."/>
            <person name="Kersten P."/>
            <person name="Kohler A."/>
            <person name="Kuees U."/>
            <person name="Kumar T.K.A."/>
            <person name="Kuo A."/>
            <person name="LaButti K."/>
            <person name="Larrondo L.F."/>
            <person name="Lindquist E."/>
            <person name="Ling A."/>
            <person name="Lombard V."/>
            <person name="Lucas S."/>
            <person name="Lundell T."/>
            <person name="Martin R."/>
            <person name="McLaughlin D.J."/>
            <person name="Morgenstern I."/>
            <person name="Morin E."/>
            <person name="Murat C."/>
            <person name="Nagy L.G."/>
            <person name="Nolan M."/>
            <person name="Ohm R.A."/>
            <person name="Patyshakuliyeva A."/>
            <person name="Rokas A."/>
            <person name="Ruiz-Duenas F.J."/>
            <person name="Sabat G."/>
            <person name="Salamov A."/>
            <person name="Samejima M."/>
            <person name="Schmutz J."/>
            <person name="Slot J.C."/>
            <person name="St John F."/>
            <person name="Stenlid J."/>
            <person name="Sun H."/>
            <person name="Sun S."/>
            <person name="Syed K."/>
            <person name="Tsang A."/>
            <person name="Wiebenga A."/>
            <person name="Young D."/>
            <person name="Pisabarro A."/>
            <person name="Eastwood D.C."/>
            <person name="Martin F."/>
            <person name="Cullen D."/>
            <person name="Grigoriev I.V."/>
            <person name="Hibbett D.S."/>
        </authorList>
    </citation>
    <scope>NUCLEOTIDE SEQUENCE [LARGE SCALE GENOMIC DNA]</scope>
    <source>
        <strain evidence="7">TFB10046</strain>
    </source>
</reference>
<evidence type="ECO:0000256" key="3">
    <source>
        <dbReference type="SAM" id="MobiDB-lite"/>
    </source>
</evidence>
<feature type="compositionally biased region" description="Acidic residues" evidence="3">
    <location>
        <begin position="516"/>
        <end position="525"/>
    </location>
</feature>
<sequence length="525" mass="57735">MADLSDAQLAALEQLTAITNGADPEHERAILESVGWDVQKAAEAIFDQQPQAGPSISRPRRIEQMELDDSRQGRESARGVPATRVGLGLTNILALPFTLTLGVAAQILHFIFRVLRIPFPRLHFPTTFTFGFFRTVRGGSSPSSSLSPSEAADRFVRELEEETGAQSVSRAVASEPGTSSAAAKAREAGMLQHRRILPDFYIGSYEDALNAAKRDARILCVILLSSEHDDVPEFKLNTLTDPEFVNLLTDNAIIVWAGDVRFRDAYQAALKLGVTTYPSVHFLCLHPRRSNPSPSAAVMTVFSAHAGLEQTAPALLSTHLRATLLPRAEPFLQRVKAEQRTREEERRLRAEQDAAYEEAARRDLERVMARRREEERKAQEEREKAEKARAAERKRLNITRWRATVRPSLIPLEMGGSVRLAVRLPHGARAQRSFHPSDSLEGLYAFVDAQIAPAAAGDGERPDPGYRHEWAFGLAVAYPRALVPPPSAATIGEVASLTSGATLVAEMKTPEPQTADGDDYASESD</sequence>
<dbReference type="Proteomes" id="UP000006514">
    <property type="component" value="Unassembled WGS sequence"/>
</dbReference>
<feature type="region of interest" description="Disordered" evidence="3">
    <location>
        <begin position="504"/>
        <end position="525"/>
    </location>
</feature>
<dbReference type="InterPro" id="IPR029071">
    <property type="entry name" value="Ubiquitin-like_domsf"/>
</dbReference>